<proteinExistence type="inferred from homology"/>
<evidence type="ECO:0000256" key="3">
    <source>
        <dbReference type="ARBA" id="ARBA00022468"/>
    </source>
</evidence>
<protein>
    <recommendedName>
        <fullName evidence="5">Rab escort protein 1</fullName>
    </recommendedName>
</protein>
<evidence type="ECO:0000313" key="7">
    <source>
        <dbReference type="Proteomes" id="UP001552299"/>
    </source>
</evidence>
<dbReference type="AlphaFoldDB" id="A0ABD0V0X3"/>
<evidence type="ECO:0000256" key="2">
    <source>
        <dbReference type="ARBA" id="ARBA00005593"/>
    </source>
</evidence>
<dbReference type="Pfam" id="PF00996">
    <property type="entry name" value="GDI"/>
    <property type="match status" value="2"/>
</dbReference>
<dbReference type="PRINTS" id="PR00891">
    <property type="entry name" value="RABGDIREP"/>
</dbReference>
<dbReference type="SUPFAM" id="SSF51905">
    <property type="entry name" value="FAD/NAD(P)-binding domain"/>
    <property type="match status" value="1"/>
</dbReference>
<dbReference type="Proteomes" id="UP001552299">
    <property type="component" value="Unassembled WGS sequence"/>
</dbReference>
<dbReference type="PANTHER" id="PTHR11787">
    <property type="entry name" value="RAB GDP-DISSOCIATION INHIBITOR"/>
    <property type="match status" value="1"/>
</dbReference>
<evidence type="ECO:0000256" key="1">
    <source>
        <dbReference type="ARBA" id="ARBA00004496"/>
    </source>
</evidence>
<dbReference type="Gene3D" id="3.30.519.10">
    <property type="entry name" value="Guanine Nucleotide Dissociation Inhibitor, domain 2"/>
    <property type="match status" value="1"/>
</dbReference>
<dbReference type="InterPro" id="IPR001738">
    <property type="entry name" value="Rab_escort"/>
</dbReference>
<keyword evidence="3 5" id="KW-0343">GTPase activation</keyword>
<dbReference type="EMBL" id="JANQDX010000011">
    <property type="protein sequence ID" value="KAL0915973.1"/>
    <property type="molecule type" value="Genomic_DNA"/>
</dbReference>
<dbReference type="GO" id="GO:0005968">
    <property type="term" value="C:Rab-protein geranylgeranyltransferase complex"/>
    <property type="evidence" value="ECO:0007669"/>
    <property type="project" value="UniProtKB-UniRule"/>
</dbReference>
<evidence type="ECO:0000256" key="5">
    <source>
        <dbReference type="PIRNR" id="PIRNR016550"/>
    </source>
</evidence>
<dbReference type="GO" id="GO:0005096">
    <property type="term" value="F:GTPase activator activity"/>
    <property type="evidence" value="ECO:0007669"/>
    <property type="project" value="UniProtKB-UniRule"/>
</dbReference>
<comment type="function">
    <text evidence="5">Substrate-binding subunit of the Rab geranylgeranyltransferase (GGTase) complex. Binds unprenylated Rab proteins.</text>
</comment>
<dbReference type="Gene3D" id="1.10.405.10">
    <property type="entry name" value="Guanine Nucleotide Dissociation Inhibitor, domain 1"/>
    <property type="match status" value="1"/>
</dbReference>
<dbReference type="InterPro" id="IPR036188">
    <property type="entry name" value="FAD/NAD-bd_sf"/>
</dbReference>
<keyword evidence="4 5" id="KW-0963">Cytoplasm</keyword>
<comment type="subcellular location">
    <subcellularLocation>
        <location evidence="1 5">Cytoplasm</location>
    </subcellularLocation>
</comment>
<comment type="similarity">
    <text evidence="2 5">Belongs to the Rab GDI family.</text>
</comment>
<dbReference type="Gene3D" id="3.50.50.60">
    <property type="entry name" value="FAD/NAD(P)-binding domain"/>
    <property type="match status" value="1"/>
</dbReference>
<comment type="caution">
    <text evidence="6">The sequence shown here is derived from an EMBL/GenBank/DDBJ whole genome shotgun (WGS) entry which is preliminary data.</text>
</comment>
<dbReference type="PANTHER" id="PTHR11787:SF4">
    <property type="entry name" value="CHM, RAB ESCORT PROTEIN 1"/>
    <property type="match status" value="1"/>
</dbReference>
<organism evidence="6 7">
    <name type="scientific">Dendrobium thyrsiflorum</name>
    <name type="common">Pinecone-like raceme dendrobium</name>
    <name type="synonym">Orchid</name>
    <dbReference type="NCBI Taxonomy" id="117978"/>
    <lineage>
        <taxon>Eukaryota</taxon>
        <taxon>Viridiplantae</taxon>
        <taxon>Streptophyta</taxon>
        <taxon>Embryophyta</taxon>
        <taxon>Tracheophyta</taxon>
        <taxon>Spermatophyta</taxon>
        <taxon>Magnoliopsida</taxon>
        <taxon>Liliopsida</taxon>
        <taxon>Asparagales</taxon>
        <taxon>Orchidaceae</taxon>
        <taxon>Epidendroideae</taxon>
        <taxon>Malaxideae</taxon>
        <taxon>Dendrobiinae</taxon>
        <taxon>Dendrobium</taxon>
    </lineage>
</organism>
<keyword evidence="7" id="KW-1185">Reference proteome</keyword>
<dbReference type="InterPro" id="IPR018203">
    <property type="entry name" value="GDP_dissociation_inhibitor"/>
</dbReference>
<dbReference type="PIRSF" id="PIRSF016550">
    <property type="entry name" value="Rab_ger_ger_transf_A_euk"/>
    <property type="match status" value="1"/>
</dbReference>
<dbReference type="GO" id="GO:0007264">
    <property type="term" value="P:small GTPase-mediated signal transduction"/>
    <property type="evidence" value="ECO:0007669"/>
    <property type="project" value="UniProtKB-UniRule"/>
</dbReference>
<evidence type="ECO:0000256" key="4">
    <source>
        <dbReference type="ARBA" id="ARBA00022490"/>
    </source>
</evidence>
<sequence length="548" mass="59771">MTMAENYSCEYPTIDPNFFDLIVYGSGLPESVLAAAASAAGKAVLHIDTNPFYGSHFASLPLASFSSFLQSTPLLPPERSADGSASSSPYHSIELETRCVYSEVEIAESPMPEHSERFIVDLSGPRVFYCADMAVDLMVRSGASHHVEFKSVEGSLIYWDGRLCSVPDSRQAIFRDQSLSRAEKSQMMRFLKLVQAHIASESEATLSGEGSLGISPEDLEIPFSDFLLKQKLPPKIRTIILYSIALATFNQDDGGDCRYIIKTKEGIERIALYISSVGRLSNSVGAFIYPIYGHGELPQAFCRCAAVKGALYILRMPVISLLIDKVSNQYKGVKLASGQEIFSHQLVMEPSFTVSSSALSLSDDKVLDGSSLASMVAKGVIIANKAIQQDSSNILVLFPPRSLFFQQSTTVRALQVCSSVAICPSGMFLVYLSTPCDDASLGKECIRAAMRTLFTVPDPDSFDGISSNFESTGASKPTVLWSAIYIQELTHVASLGAIYSTPMPDENLDYWNSLESTIKLFSSMYPEAEFLPKTKVPENVDEDGSLSE</sequence>
<name>A0ABD0V0X3_DENTH</name>
<evidence type="ECO:0000313" key="6">
    <source>
        <dbReference type="EMBL" id="KAL0915973.1"/>
    </source>
</evidence>
<reference evidence="6 7" key="1">
    <citation type="journal article" date="2024" name="Plant Biotechnol. J.">
        <title>Dendrobium thyrsiflorum genome and its molecular insights into genes involved in important horticultural traits.</title>
        <authorList>
            <person name="Chen B."/>
            <person name="Wang J.Y."/>
            <person name="Zheng P.J."/>
            <person name="Li K.L."/>
            <person name="Liang Y.M."/>
            <person name="Chen X.F."/>
            <person name="Zhang C."/>
            <person name="Zhao X."/>
            <person name="He X."/>
            <person name="Zhang G.Q."/>
            <person name="Liu Z.J."/>
            <person name="Xu Q."/>
        </authorList>
    </citation>
    <scope>NUCLEOTIDE SEQUENCE [LARGE SCALE GENOMIC DNA]</scope>
    <source>
        <strain evidence="6">GZMU011</strain>
    </source>
</reference>
<accession>A0ABD0V0X3</accession>
<gene>
    <name evidence="6" type="ORF">M5K25_013446</name>
</gene>
<dbReference type="SUPFAM" id="SSF54373">
    <property type="entry name" value="FAD-linked reductases, C-terminal domain"/>
    <property type="match status" value="1"/>
</dbReference>